<evidence type="ECO:0000313" key="7">
    <source>
        <dbReference type="Proteomes" id="UP001234989"/>
    </source>
</evidence>
<reference evidence="6" key="1">
    <citation type="submission" date="2023-08" db="EMBL/GenBank/DDBJ databases">
        <title>A de novo genome assembly of Solanum verrucosum Schlechtendal, a Mexican diploid species geographically isolated from the other diploid A-genome species in potato relatives.</title>
        <authorList>
            <person name="Hosaka K."/>
        </authorList>
    </citation>
    <scope>NUCLEOTIDE SEQUENCE</scope>
    <source>
        <tissue evidence="6">Young leaves</tissue>
    </source>
</reference>
<evidence type="ECO:0000256" key="3">
    <source>
        <dbReference type="ARBA" id="ARBA00022833"/>
    </source>
</evidence>
<keyword evidence="1" id="KW-0479">Metal-binding</keyword>
<proteinExistence type="predicted"/>
<dbReference type="Proteomes" id="UP001234989">
    <property type="component" value="Chromosome 1"/>
</dbReference>
<evidence type="ECO:0000256" key="4">
    <source>
        <dbReference type="SAM" id="MobiDB-lite"/>
    </source>
</evidence>
<evidence type="ECO:0000259" key="5">
    <source>
        <dbReference type="PROSITE" id="PS51523"/>
    </source>
</evidence>
<dbReference type="Pfam" id="PF04770">
    <property type="entry name" value="ZF-HD_dimer"/>
    <property type="match status" value="1"/>
</dbReference>
<name>A0AAF0PRX7_SOLVR</name>
<dbReference type="GO" id="GO:0000976">
    <property type="term" value="F:transcription cis-regulatory region binding"/>
    <property type="evidence" value="ECO:0007669"/>
    <property type="project" value="TreeGrafter"/>
</dbReference>
<dbReference type="GO" id="GO:0005634">
    <property type="term" value="C:nucleus"/>
    <property type="evidence" value="ECO:0007669"/>
    <property type="project" value="TreeGrafter"/>
</dbReference>
<dbReference type="InterPro" id="IPR006456">
    <property type="entry name" value="ZF_HD_homeobox_Cys/His_dimer"/>
</dbReference>
<evidence type="ECO:0000256" key="2">
    <source>
        <dbReference type="ARBA" id="ARBA00022771"/>
    </source>
</evidence>
<feature type="region of interest" description="Disordered" evidence="4">
    <location>
        <begin position="256"/>
        <end position="294"/>
    </location>
</feature>
<gene>
    <name evidence="6" type="ORF">MTR67_001470</name>
</gene>
<dbReference type="PANTHER" id="PTHR31948">
    <property type="entry name" value="ZINC-FINGER HOMEODOMAIN PROTEIN 2"/>
    <property type="match status" value="1"/>
</dbReference>
<feature type="domain" description="ZF-HD dimerization-type" evidence="5">
    <location>
        <begin position="23"/>
        <end position="70"/>
    </location>
</feature>
<keyword evidence="7" id="KW-1185">Reference proteome</keyword>
<dbReference type="GO" id="GO:0008270">
    <property type="term" value="F:zinc ion binding"/>
    <property type="evidence" value="ECO:0007669"/>
    <property type="project" value="UniProtKB-KW"/>
</dbReference>
<dbReference type="AlphaFoldDB" id="A0AAF0PRX7"/>
<keyword evidence="3" id="KW-0862">Zinc</keyword>
<keyword evidence="2" id="KW-0863">Zinc-finger</keyword>
<dbReference type="PANTHER" id="PTHR31948:SF171">
    <property type="entry name" value="HOMEOBOX DOMAIN-CONTAINING PROTEIN"/>
    <property type="match status" value="1"/>
</dbReference>
<accession>A0AAF0PRX7</accession>
<dbReference type="EMBL" id="CP133612">
    <property type="protein sequence ID" value="WMV08085.1"/>
    <property type="molecule type" value="Genomic_DNA"/>
</dbReference>
<dbReference type="PROSITE" id="PS51523">
    <property type="entry name" value="ZF_HD_DIMER"/>
    <property type="match status" value="1"/>
</dbReference>
<sequence length="435" mass="48028">MVNMLRANQVARAIYNPKGPIVYGDCNCCLLANVNVADSCQAFAPGSPIGSLESFQCHVCHCHQNVHRRLDVSNHQLLPTPTQQQTVTQRATQKWVHSNKKDGGNKRKKTWDEHVVEEYKKEQPQILANQLEWTLNMRLENGKNKKIKKDEDEKPDGFEMAAREGDFFRSIVSIAKKAELLVLEEFGEPKKARSSVQFYGASSRGRGSHRGSSFFKRHGPVHASMPIVESGQSTRGLLVGLLEICKVEGRGRARAKGRARGVAPGRGRARGVTPARGRAREASPKPQVEGVKDQVPPEFGASLFQETWLRMLGVLENLSLGAYTPGQQRQTLGVHVQVGQPPVVPTSVVGAQTAPESNVPRREKARFQAFFKIPLIFAKNIALSRKAPEVARYDSTKVGLQQFNPWGDAPAVYQGLTFDVQGLVPCASNAPRPDF</sequence>
<evidence type="ECO:0000256" key="1">
    <source>
        <dbReference type="ARBA" id="ARBA00022723"/>
    </source>
</evidence>
<evidence type="ECO:0000313" key="6">
    <source>
        <dbReference type="EMBL" id="WMV08085.1"/>
    </source>
</evidence>
<dbReference type="GO" id="GO:0050793">
    <property type="term" value="P:regulation of developmental process"/>
    <property type="evidence" value="ECO:0007669"/>
    <property type="project" value="TreeGrafter"/>
</dbReference>
<dbReference type="GO" id="GO:0003700">
    <property type="term" value="F:DNA-binding transcription factor activity"/>
    <property type="evidence" value="ECO:0007669"/>
    <property type="project" value="TreeGrafter"/>
</dbReference>
<protein>
    <recommendedName>
        <fullName evidence="5">ZF-HD dimerization-type domain-containing protein</fullName>
    </recommendedName>
</protein>
<organism evidence="6 7">
    <name type="scientific">Solanum verrucosum</name>
    <dbReference type="NCBI Taxonomy" id="315347"/>
    <lineage>
        <taxon>Eukaryota</taxon>
        <taxon>Viridiplantae</taxon>
        <taxon>Streptophyta</taxon>
        <taxon>Embryophyta</taxon>
        <taxon>Tracheophyta</taxon>
        <taxon>Spermatophyta</taxon>
        <taxon>Magnoliopsida</taxon>
        <taxon>eudicotyledons</taxon>
        <taxon>Gunneridae</taxon>
        <taxon>Pentapetalae</taxon>
        <taxon>asterids</taxon>
        <taxon>lamiids</taxon>
        <taxon>Solanales</taxon>
        <taxon>Solanaceae</taxon>
        <taxon>Solanoideae</taxon>
        <taxon>Solaneae</taxon>
        <taxon>Solanum</taxon>
    </lineage>
</organism>
<feature type="compositionally biased region" description="Low complexity" evidence="4">
    <location>
        <begin position="260"/>
        <end position="276"/>
    </location>
</feature>